<name>A0A097SRW7_9VIRU</name>
<accession>A0A097SRW7</accession>
<evidence type="ECO:0000256" key="11">
    <source>
        <dbReference type="ARBA" id="ARBA00022844"/>
    </source>
</evidence>
<dbReference type="SMR" id="A0A097SRW7"/>
<keyword evidence="15" id="KW-0687">Ribonucleoprotein</keyword>
<reference evidence="18 19" key="1">
    <citation type="journal article" date="2014" name="J. Virol.">
        <title>Comprehensive Molecular Detection of Tick-Borne Phleboviruses Leads to the Retrospective Identification of Taxonomically Unassigned Bunyaviruses and the Discovery of a Novel Member of the Genus Phlebovirus.</title>
        <authorList>
            <person name="Matsuno K."/>
            <person name="Weisend C."/>
            <person name="Kajihara M."/>
            <person name="Matysiak C."/>
            <person name="Williamson B.N."/>
            <person name="Simuunza M."/>
            <person name="Mweene A.S."/>
            <person name="Takada A."/>
            <person name="Tesh R.B."/>
            <person name="Ebihara H."/>
        </authorList>
    </citation>
    <scope>NUCLEOTIDE SEQUENCE [LARGE SCALE GENOMIC DNA]</scope>
    <source>
        <strain evidence="18">Can131</strain>
    </source>
</reference>
<evidence type="ECO:0000256" key="12">
    <source>
        <dbReference type="ARBA" id="ARBA00022884"/>
    </source>
</evidence>
<dbReference type="GO" id="GO:1990904">
    <property type="term" value="C:ribonucleoprotein complex"/>
    <property type="evidence" value="ECO:0007669"/>
    <property type="project" value="UniProtKB-KW"/>
</dbReference>
<dbReference type="GO" id="GO:0044172">
    <property type="term" value="C:host cell endoplasmic reticulum-Golgi intermediate compartment"/>
    <property type="evidence" value="ECO:0007669"/>
    <property type="project" value="UniProtKB-SubCell"/>
</dbReference>
<evidence type="ECO:0000256" key="7">
    <source>
        <dbReference type="ARBA" id="ARBA00014389"/>
    </source>
</evidence>
<evidence type="ECO:0000256" key="2">
    <source>
        <dbReference type="ARBA" id="ARBA00004147"/>
    </source>
</evidence>
<keyword evidence="12" id="KW-0694">RNA-binding</keyword>
<keyword evidence="10" id="KW-1040">Host Golgi apparatus</keyword>
<evidence type="ECO:0000256" key="3">
    <source>
        <dbReference type="ARBA" id="ARBA00004192"/>
    </source>
</evidence>
<evidence type="ECO:0000256" key="13">
    <source>
        <dbReference type="ARBA" id="ARBA00023086"/>
    </source>
</evidence>
<dbReference type="RefSeq" id="YP_010086158.1">
    <property type="nucleotide sequence ID" value="NC_055371.1"/>
</dbReference>
<keyword evidence="19" id="KW-1185">Reference proteome</keyword>
<comment type="subcellular location">
    <subcellularLocation>
        <location evidence="1">Host Golgi apparatus</location>
    </subcellularLocation>
    <subcellularLocation>
        <location evidence="3">Host cytoplasm</location>
    </subcellularLocation>
    <subcellularLocation>
        <location evidence="5">Host endoplasmic reticulum-Golgi intermediate compartment</location>
    </subcellularLocation>
    <subcellularLocation>
        <location evidence="2">Host nucleus</location>
    </subcellularLocation>
    <subcellularLocation>
        <location evidence="4">Virion</location>
    </subcellularLocation>
</comment>
<dbReference type="InterPro" id="IPR015971">
    <property type="entry name" value="Nucleocapsid_Phlebovirus"/>
</dbReference>
<evidence type="ECO:0000256" key="8">
    <source>
        <dbReference type="ARBA" id="ARBA00022561"/>
    </source>
</evidence>
<dbReference type="InterPro" id="IPR009522">
    <property type="entry name" value="Capsid_Phlebovir/Tenuivir"/>
</dbReference>
<dbReference type="GO" id="GO:0019013">
    <property type="term" value="C:viral nucleocapsid"/>
    <property type="evidence" value="ECO:0007669"/>
    <property type="project" value="UniProtKB-KW"/>
</dbReference>
<dbReference type="GeneID" id="65101321"/>
<dbReference type="KEGG" id="vg:65101321"/>
<evidence type="ECO:0000256" key="14">
    <source>
        <dbReference type="ARBA" id="ARBA00023200"/>
    </source>
</evidence>
<dbReference type="EMBL" id="KM114256">
    <property type="protein sequence ID" value="AIU95030.1"/>
    <property type="molecule type" value="Genomic_RNA"/>
</dbReference>
<dbReference type="GO" id="GO:0003723">
    <property type="term" value="F:RNA binding"/>
    <property type="evidence" value="ECO:0007669"/>
    <property type="project" value="UniProtKB-KW"/>
</dbReference>
<keyword evidence="9" id="KW-1048">Host nucleus</keyword>
<organism evidence="18 19">
    <name type="scientific">Silverwater virus</name>
    <dbReference type="NCBI Taxonomy" id="1564099"/>
    <lineage>
        <taxon>Viruses</taxon>
        <taxon>Riboviria</taxon>
        <taxon>Orthornavirae</taxon>
        <taxon>Negarnaviricota</taxon>
        <taxon>Polyploviricotina</taxon>
        <taxon>Bunyaviricetes</taxon>
        <taxon>Hareavirales</taxon>
        <taxon>Phenuiviridae</taxon>
        <taxon>Uukuvirus</taxon>
        <taxon>Uukuvirus silverwaterense</taxon>
    </lineage>
</organism>
<proteinExistence type="inferred from homology"/>
<evidence type="ECO:0000256" key="17">
    <source>
        <dbReference type="ARBA" id="ARBA00046628"/>
    </source>
</evidence>
<dbReference type="PIRSF" id="PIRSF003953">
    <property type="entry name" value="N_PhelboV"/>
    <property type="match status" value="1"/>
</dbReference>
<comment type="similarity">
    <text evidence="6">Belongs to the phlebovirus nucleocapsid protein family.</text>
</comment>
<evidence type="ECO:0000256" key="15">
    <source>
        <dbReference type="ARBA" id="ARBA00023274"/>
    </source>
</evidence>
<sequence>MAKNAPIDLVMELSTEEWDPSEVTGLVDLYAYQGFDPAVIQAEIVKRATAKNRDWKKDVRNMIILNVTRGNKLDKMMSKMTEEARKEVQTLRSVYNLKDTKPGAKDITLARVANVHGASTCSLLQLVAENLPVPLSFMNSLSPNYPVAMMHTSFGGLINDGLNDAQDIIDAHKLYLIEFSKVINRAGGKSVHDIEESFRIPLASAIASQFMRDEQKNAILTKLGIVGVNLTAAPGVKAAAQVYRQRKSG</sequence>
<evidence type="ECO:0000256" key="5">
    <source>
        <dbReference type="ARBA" id="ARBA00004452"/>
    </source>
</evidence>
<evidence type="ECO:0000313" key="18">
    <source>
        <dbReference type="EMBL" id="AIU95030.1"/>
    </source>
</evidence>
<evidence type="ECO:0000256" key="16">
    <source>
        <dbReference type="ARBA" id="ARBA00033344"/>
    </source>
</evidence>
<evidence type="ECO:0000256" key="1">
    <source>
        <dbReference type="ARBA" id="ARBA00004136"/>
    </source>
</evidence>
<dbReference type="Pfam" id="PF05733">
    <property type="entry name" value="Tenui_N"/>
    <property type="match status" value="1"/>
</dbReference>
<evidence type="ECO:0000313" key="19">
    <source>
        <dbReference type="Proteomes" id="UP000155731"/>
    </source>
</evidence>
<keyword evidence="14" id="KW-1035">Host cytoplasm</keyword>
<keyword evidence="13 18" id="KW-0543">Viral nucleoprotein</keyword>
<evidence type="ECO:0000256" key="6">
    <source>
        <dbReference type="ARBA" id="ARBA00005299"/>
    </source>
</evidence>
<evidence type="ECO:0000256" key="4">
    <source>
        <dbReference type="ARBA" id="ARBA00004328"/>
    </source>
</evidence>
<dbReference type="GO" id="GO:0042025">
    <property type="term" value="C:host cell nucleus"/>
    <property type="evidence" value="ECO:0007669"/>
    <property type="project" value="UniProtKB-SubCell"/>
</dbReference>
<dbReference type="GO" id="GO:0044177">
    <property type="term" value="C:host cell Golgi apparatus"/>
    <property type="evidence" value="ECO:0007669"/>
    <property type="project" value="UniProtKB-SubCell"/>
</dbReference>
<comment type="subunit">
    <text evidence="17">Homodimer. Homohexamer; ring-shaped, necessary to form the nucleocapsid. Homopentamers; opened pentamers in solution. Binds to viral genomic RNA. Interacts with glycoprotein Gn; this interaction allows packaging of nucleocapsids into virions.</text>
</comment>
<evidence type="ECO:0000256" key="9">
    <source>
        <dbReference type="ARBA" id="ARBA00022562"/>
    </source>
</evidence>
<keyword evidence="11" id="KW-0946">Virion</keyword>
<keyword evidence="8" id="KW-0167">Capsid protein</keyword>
<protein>
    <recommendedName>
        <fullName evidence="7">Nucleoprotein</fullName>
    </recommendedName>
    <alternativeName>
        <fullName evidence="16">Nucleocapsid protein</fullName>
    </alternativeName>
</protein>
<dbReference type="Proteomes" id="UP000155731">
    <property type="component" value="Genome"/>
</dbReference>
<evidence type="ECO:0000256" key="10">
    <source>
        <dbReference type="ARBA" id="ARBA00022812"/>
    </source>
</evidence>